<accession>A0A327WRV8</accession>
<feature type="chain" id="PRO_5016356842" evidence="1">
    <location>
        <begin position="19"/>
        <end position="988"/>
    </location>
</feature>
<evidence type="ECO:0000313" key="4">
    <source>
        <dbReference type="EMBL" id="RUO22129.1"/>
    </source>
</evidence>
<dbReference type="Proteomes" id="UP000287865">
    <property type="component" value="Unassembled WGS sequence"/>
</dbReference>
<reference evidence="3 5" key="2">
    <citation type="submission" date="2018-06" db="EMBL/GenBank/DDBJ databases">
        <title>Genomic Encyclopedia of Type Strains, Phase III (KMG-III): the genomes of soil and plant-associated and newly described type strains.</title>
        <authorList>
            <person name="Whitman W."/>
        </authorList>
    </citation>
    <scope>NUCLEOTIDE SEQUENCE [LARGE SCALE GENOMIC DNA]</scope>
    <source>
        <strain evidence="3 5">CGMCC 1.15366</strain>
    </source>
</reference>
<name>A0A327WRV8_9GAMM</name>
<sequence>MRVLLTVATLALSAPALASQPIAYWAHNDNVLADGTNGYTPDSFPLPADVGNGSLYLTDFNDSVQNGAYQFIQNFAGATQNALPGFPSGGALSPQGGAGSSNNGMSIVMQVSTEDLQDINVSWTQRGTATGFNRREFAWSVDGSNYTVVDTDTGALGASWSLRSYDLSSVTEINDQANVFFRITLDGASNQSGNNRFDNLLISATNSADADRITVYNSDFSSDPFNQGWYEVNVSGNERWEWDSGFSNITFAPFVGGQCEVNDNWLISPRFDFSQQQDERLALDIARGFPGDNPLEIYYSQDYAGEGNIDPSQWQPLGVILASDFDRNNVPQRFEGFDQLQSLEGYGYIAVRSSYSQGECGTWRVSAIELTANVDLDFGGEFVCGAPALPIHRIQGEGFQSPIQSALVQVEGIVTGSFQSTQDGGLGGFFMQMPDAMHDNNPLTSEGIFVYDNNFGRSVYPGDVVRVEGVVAEQFSETQLTNVSQVELCASNHLDRVSPAYVQLPINDYVELEALEGMWVETAQELVVTDVFNAVRFGEIFVSSQRLFQPSQVVLPGEPARALQAANDKDRLIIDNARSGSNRLPLLTGADGVRELSASNPIRAGFTVPAGFRGFMGYSFSEYRLRAEQDPQFNTQSNPRPAVPNRRGQLRVASFNVENLFTTLQGSGATCGPNNLGCRGARTDSELERQLAKLTAAIGKMDADVVALVEVENDANDYTLSVLVDALNRAYPRDNWQYIASGWLGTDAIKNAFIYRPRRATPVGDLAVLDDSVDPDFDTSRQRPAIAQTFEVLGGGRFTAVNVHLRSKASCPSSGPDADQNDGQACWNQWRTRSSAALARWLASDPTQGGTVNQLILGDFNAYGMEDPMTTLYDAGYTNLAFAENNGEPDVYSYTFMGQAGSLDHGLASPSLANQVLRAVYWNVNSDEIPAFNYSEGSLPGGFLDKPANFYQADEFRSSDHDPLLIDMTVRRCPPGQVNRPGRPVPQC</sequence>
<evidence type="ECO:0000259" key="2">
    <source>
        <dbReference type="Pfam" id="PF03372"/>
    </source>
</evidence>
<dbReference type="InterPro" id="IPR036691">
    <property type="entry name" value="Endo/exonu/phosph_ase_sf"/>
</dbReference>
<dbReference type="InterPro" id="IPR005135">
    <property type="entry name" value="Endo/exonuclease/phosphatase"/>
</dbReference>
<dbReference type="Pfam" id="PF03372">
    <property type="entry name" value="Exo_endo_phos"/>
    <property type="match status" value="1"/>
</dbReference>
<dbReference type="CDD" id="cd04486">
    <property type="entry name" value="YhcR_OBF_like"/>
    <property type="match status" value="1"/>
</dbReference>
<evidence type="ECO:0000313" key="5">
    <source>
        <dbReference type="Proteomes" id="UP000249203"/>
    </source>
</evidence>
<evidence type="ECO:0000313" key="3">
    <source>
        <dbReference type="EMBL" id="RAJ94916.1"/>
    </source>
</evidence>
<evidence type="ECO:0000313" key="6">
    <source>
        <dbReference type="Proteomes" id="UP000287865"/>
    </source>
</evidence>
<dbReference type="InterPro" id="IPR047971">
    <property type="entry name" value="ExeM-like"/>
</dbReference>
<dbReference type="AlphaFoldDB" id="A0A327WRV8"/>
<keyword evidence="1" id="KW-0732">Signal</keyword>
<dbReference type="PANTHER" id="PTHR42834">
    <property type="entry name" value="ENDONUCLEASE/EXONUCLEASE/PHOSPHATASE FAMILY PROTEIN (AFU_ORTHOLOGUE AFUA_3G09210)"/>
    <property type="match status" value="1"/>
</dbReference>
<dbReference type="CDD" id="cd10283">
    <property type="entry name" value="MnuA_DNase1-like"/>
    <property type="match status" value="1"/>
</dbReference>
<dbReference type="PANTHER" id="PTHR42834:SF1">
    <property type="entry name" value="ENDONUCLEASE_EXONUCLEASE_PHOSPHATASE FAMILY PROTEIN (AFU_ORTHOLOGUE AFUA_3G09210)"/>
    <property type="match status" value="1"/>
</dbReference>
<dbReference type="Gene3D" id="3.60.10.10">
    <property type="entry name" value="Endonuclease/exonuclease/phosphatase"/>
    <property type="match status" value="1"/>
</dbReference>
<feature type="signal peptide" evidence="1">
    <location>
        <begin position="1"/>
        <end position="18"/>
    </location>
</feature>
<dbReference type="OrthoDB" id="9800417at2"/>
<evidence type="ECO:0000256" key="1">
    <source>
        <dbReference type="SAM" id="SignalP"/>
    </source>
</evidence>
<protein>
    <submittedName>
        <fullName evidence="3 4">Nuclease</fullName>
    </submittedName>
</protein>
<dbReference type="Proteomes" id="UP000249203">
    <property type="component" value="Unassembled WGS sequence"/>
</dbReference>
<proteinExistence type="predicted"/>
<dbReference type="NCBIfam" id="NF033681">
    <property type="entry name" value="ExeM_NucH_DNase"/>
    <property type="match status" value="1"/>
</dbReference>
<gene>
    <name evidence="3" type="ORF">B0I24_1122</name>
    <name evidence="4" type="ORF">CWE07_11110</name>
</gene>
<dbReference type="RefSeq" id="WP_111570038.1">
    <property type="nucleotide sequence ID" value="NZ_PIPK01000011.1"/>
</dbReference>
<dbReference type="GO" id="GO:0003824">
    <property type="term" value="F:catalytic activity"/>
    <property type="evidence" value="ECO:0007669"/>
    <property type="project" value="InterPro"/>
</dbReference>
<keyword evidence="6" id="KW-1185">Reference proteome</keyword>
<dbReference type="EMBL" id="PIPK01000011">
    <property type="protein sequence ID" value="RUO22129.1"/>
    <property type="molecule type" value="Genomic_DNA"/>
</dbReference>
<dbReference type="EMBL" id="QLMD01000012">
    <property type="protein sequence ID" value="RAJ94916.1"/>
    <property type="molecule type" value="Genomic_DNA"/>
</dbReference>
<comment type="caution">
    <text evidence="3">The sequence shown here is derived from an EMBL/GenBank/DDBJ whole genome shotgun (WGS) entry which is preliminary data.</text>
</comment>
<reference evidence="4 6" key="1">
    <citation type="journal article" date="2018" name="Front. Microbiol.">
        <title>Genome-Based Analysis Reveals the Taxonomy and Diversity of the Family Idiomarinaceae.</title>
        <authorList>
            <person name="Liu Y."/>
            <person name="Lai Q."/>
            <person name="Shao Z."/>
        </authorList>
    </citation>
    <scope>NUCLEOTIDE SEQUENCE [LARGE SCALE GENOMIC DNA]</scope>
    <source>
        <strain evidence="4 6">CF12-14</strain>
    </source>
</reference>
<organism evidence="3 5">
    <name type="scientific">Aliidiomarina maris</name>
    <dbReference type="NCBI Taxonomy" id="531312"/>
    <lineage>
        <taxon>Bacteria</taxon>
        <taxon>Pseudomonadati</taxon>
        <taxon>Pseudomonadota</taxon>
        <taxon>Gammaproteobacteria</taxon>
        <taxon>Alteromonadales</taxon>
        <taxon>Idiomarinaceae</taxon>
        <taxon>Aliidiomarina</taxon>
    </lineage>
</organism>
<dbReference type="SUPFAM" id="SSF56219">
    <property type="entry name" value="DNase I-like"/>
    <property type="match status" value="1"/>
</dbReference>
<feature type="domain" description="Endonuclease/exonuclease/phosphatase" evidence="2">
    <location>
        <begin position="654"/>
        <end position="961"/>
    </location>
</feature>